<evidence type="ECO:0000313" key="2">
    <source>
        <dbReference type="Proteomes" id="UP001264340"/>
    </source>
</evidence>
<accession>A0ABU1LR64</accession>
<name>A0ABU1LR64_9BURK</name>
<sequence length="32" mass="3349">MSIPQCSDIPVSGSGERVTVLEHGFGRTMLSG</sequence>
<dbReference type="Proteomes" id="UP001264340">
    <property type="component" value="Unassembled WGS sequence"/>
</dbReference>
<comment type="caution">
    <text evidence="1">The sequence shown here is derived from an EMBL/GenBank/DDBJ whole genome shotgun (WGS) entry which is preliminary data.</text>
</comment>
<proteinExistence type="predicted"/>
<keyword evidence="2" id="KW-1185">Reference proteome</keyword>
<organism evidence="1 2">
    <name type="scientific">Paraburkholderia terricola</name>
    <dbReference type="NCBI Taxonomy" id="169427"/>
    <lineage>
        <taxon>Bacteria</taxon>
        <taxon>Pseudomonadati</taxon>
        <taxon>Pseudomonadota</taxon>
        <taxon>Betaproteobacteria</taxon>
        <taxon>Burkholderiales</taxon>
        <taxon>Burkholderiaceae</taxon>
        <taxon>Paraburkholderia</taxon>
    </lineage>
</organism>
<protein>
    <submittedName>
        <fullName evidence="1">Uncharacterized protein</fullName>
    </submittedName>
</protein>
<evidence type="ECO:0000313" key="1">
    <source>
        <dbReference type="EMBL" id="MDR6409246.1"/>
    </source>
</evidence>
<dbReference type="EMBL" id="JAVDRP010000004">
    <property type="protein sequence ID" value="MDR6409246.1"/>
    <property type="molecule type" value="Genomic_DNA"/>
</dbReference>
<reference evidence="1 2" key="1">
    <citation type="submission" date="2023-07" db="EMBL/GenBank/DDBJ databases">
        <title>Sorghum-associated microbial communities from plants grown in Nebraska, USA.</title>
        <authorList>
            <person name="Schachtman D."/>
        </authorList>
    </citation>
    <scope>NUCLEOTIDE SEQUENCE [LARGE SCALE GENOMIC DNA]</scope>
    <source>
        <strain evidence="1 2">DS1316</strain>
    </source>
</reference>
<gene>
    <name evidence="1" type="ORF">J2804_002650</name>
</gene>